<dbReference type="Gene3D" id="3.10.310.30">
    <property type="match status" value="1"/>
</dbReference>
<feature type="domain" description="DDH" evidence="1">
    <location>
        <begin position="18"/>
        <end position="162"/>
    </location>
</feature>
<dbReference type="EMBL" id="MFGB01000020">
    <property type="protein sequence ID" value="OGF25691.1"/>
    <property type="molecule type" value="Genomic_DNA"/>
</dbReference>
<dbReference type="Pfam" id="PF01368">
    <property type="entry name" value="DHH"/>
    <property type="match status" value="1"/>
</dbReference>
<dbReference type="STRING" id="1797994.A2227_00595"/>
<dbReference type="GO" id="GO:0003676">
    <property type="term" value="F:nucleic acid binding"/>
    <property type="evidence" value="ECO:0007669"/>
    <property type="project" value="InterPro"/>
</dbReference>
<evidence type="ECO:0000313" key="3">
    <source>
        <dbReference type="EMBL" id="OGF25691.1"/>
    </source>
</evidence>
<dbReference type="SUPFAM" id="SSF64182">
    <property type="entry name" value="DHH phosphoesterases"/>
    <property type="match status" value="1"/>
</dbReference>
<dbReference type="Gene3D" id="3.90.1640.10">
    <property type="entry name" value="inorganic pyrophosphatase (n-terminal core)"/>
    <property type="match status" value="1"/>
</dbReference>
<protein>
    <recommendedName>
        <fullName evidence="5">DDH domain-containing protein</fullName>
    </recommendedName>
</protein>
<dbReference type="AlphaFoldDB" id="A0A1F5SHF0"/>
<dbReference type="PANTHER" id="PTHR47618:SF1">
    <property type="entry name" value="BIFUNCTIONAL OLIGORIBONUCLEASE AND PAP PHOSPHATASE NRNA"/>
    <property type="match status" value="1"/>
</dbReference>
<dbReference type="PANTHER" id="PTHR47618">
    <property type="entry name" value="BIFUNCTIONAL OLIGORIBONUCLEASE AND PAP PHOSPHATASE NRNA"/>
    <property type="match status" value="1"/>
</dbReference>
<dbReference type="InterPro" id="IPR038763">
    <property type="entry name" value="DHH_sf"/>
</dbReference>
<dbReference type="Pfam" id="PF02272">
    <property type="entry name" value="DHHA1"/>
    <property type="match status" value="1"/>
</dbReference>
<sequence length="320" mass="35203">MQEEKFTLAWNKIQAANKILLVTHKKPDGDALGSICALSEILESKKNYDAFCGDTPSAQFDFLPHIEKIRSDRNSLDFSAYDLIFVLDCGGINRTGLEKELLSRRSGQFVIEFDHHPKMDDYADLEIRLPKSSSTAEVLHDFLKTNGIKPNKNVANCLLAGILTDTGNFLYPSTSDKTVKIGAAMLSAGARLPTIIENTWRNKNLPGMKFWGKAIDNLNVNKKYNFAYTVLTHEDIARSGATEEEFDGIAGFLSNLCGVNGLLVLREETDGRIKGSLRTTHPTVDVSKLAKLLGGGGHAKASGFVMEGRIENSGHGWRVV</sequence>
<dbReference type="InterPro" id="IPR051319">
    <property type="entry name" value="Oligoribo/pAp-PDE_c-di-AMP_PDE"/>
</dbReference>
<name>A0A1F5SHF0_9BACT</name>
<organism evidence="3 4">
    <name type="scientific">Candidatus Falkowbacteria bacterium RIFOXYA2_FULL_47_19</name>
    <dbReference type="NCBI Taxonomy" id="1797994"/>
    <lineage>
        <taxon>Bacteria</taxon>
        <taxon>Candidatus Falkowiibacteriota</taxon>
    </lineage>
</organism>
<evidence type="ECO:0008006" key="5">
    <source>
        <dbReference type="Google" id="ProtNLM"/>
    </source>
</evidence>
<dbReference type="InterPro" id="IPR003156">
    <property type="entry name" value="DHHA1_dom"/>
</dbReference>
<dbReference type="Proteomes" id="UP000178367">
    <property type="component" value="Unassembled WGS sequence"/>
</dbReference>
<comment type="caution">
    <text evidence="3">The sequence shown here is derived from an EMBL/GenBank/DDBJ whole genome shotgun (WGS) entry which is preliminary data.</text>
</comment>
<evidence type="ECO:0000259" key="1">
    <source>
        <dbReference type="Pfam" id="PF01368"/>
    </source>
</evidence>
<feature type="domain" description="DHHA1" evidence="2">
    <location>
        <begin position="227"/>
        <end position="307"/>
    </location>
</feature>
<evidence type="ECO:0000313" key="4">
    <source>
        <dbReference type="Proteomes" id="UP000178367"/>
    </source>
</evidence>
<gene>
    <name evidence="3" type="ORF">A2227_00595</name>
</gene>
<dbReference type="InterPro" id="IPR001667">
    <property type="entry name" value="DDH_dom"/>
</dbReference>
<proteinExistence type="predicted"/>
<reference evidence="3 4" key="1">
    <citation type="journal article" date="2016" name="Nat. Commun.">
        <title>Thousands of microbial genomes shed light on interconnected biogeochemical processes in an aquifer system.</title>
        <authorList>
            <person name="Anantharaman K."/>
            <person name="Brown C.T."/>
            <person name="Hug L.A."/>
            <person name="Sharon I."/>
            <person name="Castelle C.J."/>
            <person name="Probst A.J."/>
            <person name="Thomas B.C."/>
            <person name="Singh A."/>
            <person name="Wilkins M.J."/>
            <person name="Karaoz U."/>
            <person name="Brodie E.L."/>
            <person name="Williams K.H."/>
            <person name="Hubbard S.S."/>
            <person name="Banfield J.F."/>
        </authorList>
    </citation>
    <scope>NUCLEOTIDE SEQUENCE [LARGE SCALE GENOMIC DNA]</scope>
</reference>
<evidence type="ECO:0000259" key="2">
    <source>
        <dbReference type="Pfam" id="PF02272"/>
    </source>
</evidence>
<accession>A0A1F5SHF0</accession>